<dbReference type="EMBL" id="CP111022">
    <property type="protein sequence ID" value="WAR20371.1"/>
    <property type="molecule type" value="Genomic_DNA"/>
</dbReference>
<evidence type="ECO:0000313" key="2">
    <source>
        <dbReference type="EMBL" id="WAR20371.1"/>
    </source>
</evidence>
<dbReference type="Gene3D" id="3.40.50.300">
    <property type="entry name" value="P-loop containing nucleotide triphosphate hydrolases"/>
    <property type="match status" value="1"/>
</dbReference>
<evidence type="ECO:0008006" key="4">
    <source>
        <dbReference type="Google" id="ProtNLM"/>
    </source>
</evidence>
<feature type="coiled-coil region" evidence="1">
    <location>
        <begin position="266"/>
        <end position="304"/>
    </location>
</feature>
<dbReference type="InterPro" id="IPR027897">
    <property type="entry name" value="DUF4559"/>
</dbReference>
<dbReference type="PANTHER" id="PTHR46844">
    <property type="entry name" value="SLR5058 PROTEIN"/>
    <property type="match status" value="1"/>
</dbReference>
<dbReference type="Pfam" id="PF15112">
    <property type="entry name" value="DUF4559"/>
    <property type="match status" value="1"/>
</dbReference>
<evidence type="ECO:0000256" key="1">
    <source>
        <dbReference type="SAM" id="Coils"/>
    </source>
</evidence>
<dbReference type="InterPro" id="IPR032675">
    <property type="entry name" value="LRR_dom_sf"/>
</dbReference>
<name>A0ABY7FHG3_MYAAR</name>
<proteinExistence type="predicted"/>
<keyword evidence="3" id="KW-1185">Reference proteome</keyword>
<dbReference type="PANTHER" id="PTHR46844:SF1">
    <property type="entry name" value="SLR5058 PROTEIN"/>
    <property type="match status" value="1"/>
</dbReference>
<sequence>MASYKNLFQEKKNQNWLKASVAVDITRTGIIPFVTTIVTLLHKDICANVERINGLPPGVTCNACTTPNVLKCRTKGVCGRLRFLPCKFHQTAKFRKCPANICNEFMLGIEGNHRFNGPSWKNTNASDWYSNPWEVAKCFLPPDGYLNFKTADDTDINGIINLIINCKFFDSYFTDDLSLLHNICTKVRDVGKRLRHSPRPMVTDGDLSNCMDALKTLLQDSMSLASNTSAKDALAKLILLENDQLSVSTDDLANVINNAISTTSEMLETGKNLQDKMNELKGLEQQIQALADEAVKRITRARNENNHERYSSKSAALKQDLQKYYLESCSALDFGPLFDMHTTNLVEMYRPPQLSKSTVTKGHSDSGIGVNSKIVRSEIKEFDEVFLNMGEQAKHIYITAKAGVGKSTFCKLIVRLWCALQTNDTAEIESLKSRGAGMYLNACEELKNVQYVFYARLIQSKSKLCEMDDIMLHQKLHSKKSNICVEIDELNKTNIRLLVKQAFTLLVGDSENSRTIDEFFEMIDQKGLHYLFGSTLVALQLLSLWYEGHSLGNTKCHIYCDVLEMMLVNALKRNHHLQQYVAEDHQQPDTIKCLQTRRHCVRYQDYIRNLGKMAFESLFNVKTLEAQIEEHLSQSTSKTEELGLLTGLLTKTQLHSSVNPRYEYSFLHKTYQEMLACVYIALMPHNSEEHKRLMETIKSSGQTLSFDMMLFLCGMHGTCAKDIFEIYCDSQTAMLCQISEIEHSAVILFHENSLSIIEEMEANNISCETGIKIRSLLLDRKYNDSCSILSEDCGDISLLVFELNEIENIDLFVNVQAIVENCKTKLIFISIKNTCYMDYVIPCPIVPETINSCVNLHTLVLSNLTFDGYLDLTGCSSLSCLELSLPSKGDPVKLTISPNRLTKCVINAENPFHSPVASIKCKSPFNSGLLQYLVLFDVKLEDDLSLLDCEQLQRLELVNVDTTDINTSIDYSKLEECCLGGFTDQTVIKDALQSLQHSECLKELTIMSLNDTIITCLNETLSSLENVKEINFLFSDSPIMDLHIPMSVRTLEFICIIISADCLMSLINNYKAKQAGVHFYLNTCYVSPNDEVTIETVVGNIHQCNQCILNKVSILNEDEMEEGPVIGQMNVSELDFKIMGDIQNELH</sequence>
<dbReference type="InterPro" id="IPR027417">
    <property type="entry name" value="P-loop_NTPase"/>
</dbReference>
<protein>
    <recommendedName>
        <fullName evidence="4">DZIP3-like HEPN domain-containing protein</fullName>
    </recommendedName>
</protein>
<accession>A0ABY7FHG3</accession>
<evidence type="ECO:0000313" key="3">
    <source>
        <dbReference type="Proteomes" id="UP001164746"/>
    </source>
</evidence>
<dbReference type="Gene3D" id="3.80.10.10">
    <property type="entry name" value="Ribonuclease Inhibitor"/>
    <property type="match status" value="1"/>
</dbReference>
<reference evidence="2" key="1">
    <citation type="submission" date="2022-11" db="EMBL/GenBank/DDBJ databases">
        <title>Centuries of genome instability and evolution in soft-shell clam transmissible cancer (bioRxiv).</title>
        <authorList>
            <person name="Hart S.F.M."/>
            <person name="Yonemitsu M.A."/>
            <person name="Giersch R.M."/>
            <person name="Beal B.F."/>
            <person name="Arriagada G."/>
            <person name="Davis B.W."/>
            <person name="Ostrander E.A."/>
            <person name="Goff S.P."/>
            <person name="Metzger M.J."/>
        </authorList>
    </citation>
    <scope>NUCLEOTIDE SEQUENCE</scope>
    <source>
        <strain evidence="2">MELC-2E11</strain>
        <tissue evidence="2">Siphon/mantle</tissue>
    </source>
</reference>
<organism evidence="2 3">
    <name type="scientific">Mya arenaria</name>
    <name type="common">Soft-shell clam</name>
    <dbReference type="NCBI Taxonomy" id="6604"/>
    <lineage>
        <taxon>Eukaryota</taxon>
        <taxon>Metazoa</taxon>
        <taxon>Spiralia</taxon>
        <taxon>Lophotrochozoa</taxon>
        <taxon>Mollusca</taxon>
        <taxon>Bivalvia</taxon>
        <taxon>Autobranchia</taxon>
        <taxon>Heteroconchia</taxon>
        <taxon>Euheterodonta</taxon>
        <taxon>Imparidentia</taxon>
        <taxon>Neoheterodontei</taxon>
        <taxon>Myida</taxon>
        <taxon>Myoidea</taxon>
        <taxon>Myidae</taxon>
        <taxon>Mya</taxon>
    </lineage>
</organism>
<gene>
    <name evidence="2" type="ORF">MAR_002209</name>
</gene>
<keyword evidence="1" id="KW-0175">Coiled coil</keyword>
<dbReference type="Proteomes" id="UP001164746">
    <property type="component" value="Chromosome 11"/>
</dbReference>